<dbReference type="Pfam" id="PF00046">
    <property type="entry name" value="Homeodomain"/>
    <property type="match status" value="1"/>
</dbReference>
<organism evidence="4 5">
    <name type="scientific">Ostreococcus tauri</name>
    <name type="common">Marine green alga</name>
    <dbReference type="NCBI Taxonomy" id="70448"/>
    <lineage>
        <taxon>Eukaryota</taxon>
        <taxon>Viridiplantae</taxon>
        <taxon>Chlorophyta</taxon>
        <taxon>Mamiellophyceae</taxon>
        <taxon>Mamiellales</taxon>
        <taxon>Bathycoccaceae</taxon>
        <taxon>Ostreococcus</taxon>
    </lineage>
</organism>
<evidence type="ECO:0000313" key="5">
    <source>
        <dbReference type="Proteomes" id="UP000009170"/>
    </source>
</evidence>
<keyword evidence="1 2" id="KW-0371">Homeobox</keyword>
<dbReference type="InParanoid" id="Q01EF1"/>
<proteinExistence type="predicted"/>
<dbReference type="KEGG" id="ota:OT_ostta02g02260"/>
<name>Q01EF1_OSTTA</name>
<feature type="domain" description="Homeobox" evidence="3">
    <location>
        <begin position="47"/>
        <end position="94"/>
    </location>
</feature>
<dbReference type="RefSeq" id="XP_003075030.1">
    <property type="nucleotide sequence ID" value="XM_003074982.1"/>
</dbReference>
<dbReference type="Gene3D" id="1.10.10.60">
    <property type="entry name" value="Homeodomain-like"/>
    <property type="match status" value="1"/>
</dbReference>
<dbReference type="OMA" id="PRICPEI"/>
<dbReference type="CDD" id="cd00086">
    <property type="entry name" value="homeodomain"/>
    <property type="match status" value="1"/>
</dbReference>
<dbReference type="GeneID" id="9832646"/>
<dbReference type="AlphaFoldDB" id="Q01EF1"/>
<evidence type="ECO:0000256" key="1">
    <source>
        <dbReference type="PROSITE-ProRule" id="PRU00108"/>
    </source>
</evidence>
<dbReference type="SUPFAM" id="SSF46689">
    <property type="entry name" value="Homeodomain-like"/>
    <property type="match status" value="1"/>
</dbReference>
<evidence type="ECO:0000256" key="2">
    <source>
        <dbReference type="RuleBase" id="RU000682"/>
    </source>
</evidence>
<evidence type="ECO:0000313" key="4">
    <source>
        <dbReference type="EMBL" id="CAL52302.1"/>
    </source>
</evidence>
<protein>
    <submittedName>
        <fullName evidence="4">Homeobox domain</fullName>
    </submittedName>
</protein>
<dbReference type="InterPro" id="IPR001356">
    <property type="entry name" value="HD"/>
</dbReference>
<dbReference type="InterPro" id="IPR009057">
    <property type="entry name" value="Homeodomain-like_sf"/>
</dbReference>
<accession>Q01EF1</accession>
<dbReference type="OrthoDB" id="10257567at2759"/>
<comment type="caution">
    <text evidence="4">The sequence shown here is derived from an EMBL/GenBank/DDBJ whole genome shotgun (WGS) entry which is preliminary data.</text>
</comment>
<dbReference type="PROSITE" id="PS50071">
    <property type="entry name" value="HOMEOBOX_2"/>
    <property type="match status" value="1"/>
</dbReference>
<dbReference type="EMBL" id="CAID01000002">
    <property type="protein sequence ID" value="CAL52302.1"/>
    <property type="molecule type" value="Genomic_DNA"/>
</dbReference>
<sequence length="96" mass="10978">MDPLSPAITFFDKEGKGRTSYIGSLVPEKLFYPTPGLWFTNQGSEVLDRLTEEYEKNPYPTETELDALARELNAPDSQKIVSFFQNMRIRSQLSSQ</sequence>
<dbReference type="GO" id="GO:0005634">
    <property type="term" value="C:nucleus"/>
    <property type="evidence" value="ECO:0007669"/>
    <property type="project" value="UniProtKB-SubCell"/>
</dbReference>
<keyword evidence="5" id="KW-1185">Reference proteome</keyword>
<keyword evidence="1 2" id="KW-0539">Nucleus</keyword>
<feature type="DNA-binding region" description="Homeobox" evidence="1">
    <location>
        <begin position="49"/>
        <end position="95"/>
    </location>
</feature>
<reference evidence="4 5" key="2">
    <citation type="journal article" date="2014" name="BMC Genomics">
        <title>An improved genome of the model marine alga Ostreococcus tauri unfolds by assessing Illumina de novo assemblies.</title>
        <authorList>
            <person name="Blanc-Mathieu R."/>
            <person name="Verhelst B."/>
            <person name="Derelle E."/>
            <person name="Rombauts S."/>
            <person name="Bouget F.Y."/>
            <person name="Carre I."/>
            <person name="Chateau A."/>
            <person name="Eyre-Walker A."/>
            <person name="Grimsley N."/>
            <person name="Moreau H."/>
            <person name="Piegu B."/>
            <person name="Rivals E."/>
            <person name="Schackwitz W."/>
            <person name="Van de Peer Y."/>
            <person name="Piganeau G."/>
        </authorList>
    </citation>
    <scope>NUCLEOTIDE SEQUENCE [LARGE SCALE GENOMIC DNA]</scope>
    <source>
        <strain evidence="5">OTTH 0595 / CCAP 157/2 / RCC745</strain>
    </source>
</reference>
<comment type="subcellular location">
    <subcellularLocation>
        <location evidence="1 2">Nucleus</location>
    </subcellularLocation>
</comment>
<evidence type="ECO:0000259" key="3">
    <source>
        <dbReference type="PROSITE" id="PS50071"/>
    </source>
</evidence>
<gene>
    <name evidence="4" type="ORF">OT_ostta02g02260</name>
</gene>
<keyword evidence="1 2" id="KW-0238">DNA-binding</keyword>
<reference evidence="5" key="1">
    <citation type="journal article" date="2006" name="Proc. Natl. Acad. Sci. U.S.A.">
        <title>Genome analysis of the smallest free-living eukaryote Ostreococcus tauri unveils many unique features.</title>
        <authorList>
            <person name="Derelle E."/>
            <person name="Ferraz C."/>
            <person name="Rombauts S."/>
            <person name="Rouze P."/>
            <person name="Worden A.Z."/>
            <person name="Robbens S."/>
            <person name="Partensky F."/>
            <person name="Degroeve S."/>
            <person name="Echeynie S."/>
            <person name="Cooke R."/>
            <person name="Saeys Y."/>
            <person name="Wuyts J."/>
            <person name="Jabbari K."/>
            <person name="Bowler C."/>
            <person name="Panaud O."/>
            <person name="Piegu B."/>
            <person name="Ball S.G."/>
            <person name="Ral J.-P."/>
            <person name="Bouget F.-Y."/>
            <person name="Piganeau G."/>
            <person name="De Baets B."/>
            <person name="Picard A."/>
            <person name="Delseny M."/>
            <person name="Demaille J."/>
            <person name="Van de Peer Y."/>
            <person name="Moreau H."/>
        </authorList>
    </citation>
    <scope>NUCLEOTIDE SEQUENCE [LARGE SCALE GENOMIC DNA]</scope>
    <source>
        <strain evidence="5">OTTH 0595 / CCAP 157/2 / RCC745</strain>
    </source>
</reference>
<dbReference type="Proteomes" id="UP000009170">
    <property type="component" value="Unassembled WGS sequence"/>
</dbReference>
<dbReference type="GO" id="GO:0003677">
    <property type="term" value="F:DNA binding"/>
    <property type="evidence" value="ECO:0007669"/>
    <property type="project" value="UniProtKB-UniRule"/>
</dbReference>